<dbReference type="Gene3D" id="2.10.110.10">
    <property type="entry name" value="Cysteine Rich Protein"/>
    <property type="match status" value="4"/>
</dbReference>
<dbReference type="Pfam" id="PF00412">
    <property type="entry name" value="LIM"/>
    <property type="match status" value="4"/>
</dbReference>
<comment type="caution">
    <text evidence="7">The sequence shown here is derived from an EMBL/GenBank/DDBJ whole genome shotgun (WGS) entry which is preliminary data.</text>
</comment>
<dbReference type="CDD" id="cd09401">
    <property type="entry name" value="LIM_TLP_like"/>
    <property type="match status" value="1"/>
</dbReference>
<evidence type="ECO:0000256" key="4">
    <source>
        <dbReference type="ARBA" id="ARBA00023038"/>
    </source>
</evidence>
<evidence type="ECO:0000259" key="6">
    <source>
        <dbReference type="PROSITE" id="PS50023"/>
    </source>
</evidence>
<dbReference type="SUPFAM" id="SSF57716">
    <property type="entry name" value="Glucocorticoid receptor-like (DNA-binding domain)"/>
    <property type="match status" value="5"/>
</dbReference>
<dbReference type="InterPro" id="IPR001781">
    <property type="entry name" value="Znf_LIM"/>
</dbReference>
<keyword evidence="8" id="KW-1185">Reference proteome</keyword>
<dbReference type="PANTHER" id="PTHR24205:SF16">
    <property type="entry name" value="GH01042P-RELATED"/>
    <property type="match status" value="1"/>
</dbReference>
<evidence type="ECO:0000313" key="8">
    <source>
        <dbReference type="Proteomes" id="UP001150062"/>
    </source>
</evidence>
<keyword evidence="2" id="KW-0677">Repeat</keyword>
<dbReference type="SMART" id="SM00132">
    <property type="entry name" value="LIM"/>
    <property type="match status" value="4"/>
</dbReference>
<feature type="domain" description="LIM zinc-binding" evidence="6">
    <location>
        <begin position="107"/>
        <end position="166"/>
    </location>
</feature>
<keyword evidence="4 5" id="KW-0440">LIM domain</keyword>
<accession>A0ABQ8XG85</accession>
<dbReference type="PROSITE" id="PS50023">
    <property type="entry name" value="LIM_DOMAIN_2"/>
    <property type="match status" value="4"/>
</dbReference>
<evidence type="ECO:0000256" key="1">
    <source>
        <dbReference type="ARBA" id="ARBA00022723"/>
    </source>
</evidence>
<proteinExistence type="predicted"/>
<evidence type="ECO:0000256" key="3">
    <source>
        <dbReference type="ARBA" id="ARBA00022833"/>
    </source>
</evidence>
<evidence type="ECO:0000256" key="2">
    <source>
        <dbReference type="ARBA" id="ARBA00022737"/>
    </source>
</evidence>
<sequence>MSKRCPKCNRAVYFNEKITALGNDWHKTCFKCTSCNKRLVAGAFNEHDNDPYCKKCYNNNFRGTGYGSGGLSSYTDHTEVKKKMGITTDRNQTTQRKSYGQNTQNLSSCKSCSKPITGDIMCVDGDDYHESCFKCAKCRKLLKNVEFFKEGRFYYCGECLENQERKVVNSTTSNTLPRCTKCSRPITGDVMEVDNQELHEDCFCCNTCNVKLLNKEFFNHENHFYCGNCIEQATQTRTVVSSKSYSTNTTSRNMNRKYNCTICNLSITSGIIEAMGRHYHPKCFNCYYCSKRISSTLFYEYNNKPVCQRCNSFKCNNGGTKSSGKSFQL</sequence>
<gene>
    <name evidence="7" type="ORF">M0813_00863</name>
</gene>
<feature type="domain" description="LIM zinc-binding" evidence="6">
    <location>
        <begin position="258"/>
        <end position="317"/>
    </location>
</feature>
<feature type="domain" description="LIM zinc-binding" evidence="6">
    <location>
        <begin position="3"/>
        <end position="63"/>
    </location>
</feature>
<organism evidence="7 8">
    <name type="scientific">Anaeramoeba flamelloides</name>
    <dbReference type="NCBI Taxonomy" id="1746091"/>
    <lineage>
        <taxon>Eukaryota</taxon>
        <taxon>Metamonada</taxon>
        <taxon>Anaeramoebidae</taxon>
        <taxon>Anaeramoeba</taxon>
    </lineage>
</organism>
<name>A0ABQ8XG85_9EUKA</name>
<keyword evidence="1 5" id="KW-0479">Metal-binding</keyword>
<keyword evidence="3 5" id="KW-0862">Zinc</keyword>
<evidence type="ECO:0000256" key="5">
    <source>
        <dbReference type="PROSITE-ProRule" id="PRU00125"/>
    </source>
</evidence>
<reference evidence="7" key="1">
    <citation type="submission" date="2022-08" db="EMBL/GenBank/DDBJ databases">
        <title>Novel sulfate-reducing endosymbionts in the free-living metamonad Anaeramoeba.</title>
        <authorList>
            <person name="Jerlstrom-Hultqvist J."/>
            <person name="Cepicka I."/>
            <person name="Gallot-Lavallee L."/>
            <person name="Salas-Leiva D."/>
            <person name="Curtis B.A."/>
            <person name="Zahonova K."/>
            <person name="Pipaliya S."/>
            <person name="Dacks J."/>
            <person name="Roger A.J."/>
        </authorList>
    </citation>
    <scope>NUCLEOTIDE SEQUENCE</scope>
    <source>
        <strain evidence="7">Schooner1</strain>
    </source>
</reference>
<dbReference type="EMBL" id="JAOAOG010000304">
    <property type="protein sequence ID" value="KAJ6231047.1"/>
    <property type="molecule type" value="Genomic_DNA"/>
</dbReference>
<dbReference type="PANTHER" id="PTHR24205">
    <property type="entry name" value="FOUR AND A HALF LIM DOMAINS PROTEIN"/>
    <property type="match status" value="1"/>
</dbReference>
<dbReference type="CDD" id="cd08368">
    <property type="entry name" value="LIM"/>
    <property type="match status" value="3"/>
</dbReference>
<feature type="domain" description="LIM zinc-binding" evidence="6">
    <location>
        <begin position="177"/>
        <end position="236"/>
    </location>
</feature>
<dbReference type="Proteomes" id="UP001150062">
    <property type="component" value="Unassembled WGS sequence"/>
</dbReference>
<evidence type="ECO:0000313" key="7">
    <source>
        <dbReference type="EMBL" id="KAJ6231047.1"/>
    </source>
</evidence>
<protein>
    <submittedName>
        <fullName evidence="7">Lim domain family</fullName>
    </submittedName>
</protein>
<dbReference type="PROSITE" id="PS00478">
    <property type="entry name" value="LIM_DOMAIN_1"/>
    <property type="match status" value="3"/>
</dbReference>